<dbReference type="AlphaFoldDB" id="A0A645HD03"/>
<evidence type="ECO:0000313" key="2">
    <source>
        <dbReference type="EMBL" id="MPN36915.1"/>
    </source>
</evidence>
<gene>
    <name evidence="2" type="primary">secA_50</name>
    <name evidence="2" type="ORF">SDC9_184427</name>
</gene>
<dbReference type="EMBL" id="VSSQ01091326">
    <property type="protein sequence ID" value="MPN36915.1"/>
    <property type="molecule type" value="Genomic_DNA"/>
</dbReference>
<dbReference type="Gene3D" id="1.10.3060.10">
    <property type="entry name" value="Helical scaffold and wing domains of SecA"/>
    <property type="match status" value="1"/>
</dbReference>
<dbReference type="GO" id="GO:0005829">
    <property type="term" value="C:cytosol"/>
    <property type="evidence" value="ECO:0007669"/>
    <property type="project" value="TreeGrafter"/>
</dbReference>
<dbReference type="GO" id="GO:0006886">
    <property type="term" value="P:intracellular protein transport"/>
    <property type="evidence" value="ECO:0007669"/>
    <property type="project" value="InterPro"/>
</dbReference>
<dbReference type="GO" id="GO:0031522">
    <property type="term" value="C:cell envelope Sec protein transport complex"/>
    <property type="evidence" value="ECO:0007669"/>
    <property type="project" value="TreeGrafter"/>
</dbReference>
<dbReference type="PANTHER" id="PTHR30612">
    <property type="entry name" value="SECA INNER MEMBRANE COMPONENT OF SEC PROTEIN SECRETION SYSTEM"/>
    <property type="match status" value="1"/>
</dbReference>
<dbReference type="InterPro" id="IPR011116">
    <property type="entry name" value="SecA_Wing/Scaffold"/>
</dbReference>
<dbReference type="GO" id="GO:0005524">
    <property type="term" value="F:ATP binding"/>
    <property type="evidence" value="ECO:0007669"/>
    <property type="project" value="InterPro"/>
</dbReference>
<dbReference type="Pfam" id="PF07516">
    <property type="entry name" value="SecA_SW"/>
    <property type="match status" value="1"/>
</dbReference>
<dbReference type="InterPro" id="IPR000185">
    <property type="entry name" value="SecA"/>
</dbReference>
<comment type="caution">
    <text evidence="2">The sequence shown here is derived from an EMBL/GenBank/DDBJ whole genome shotgun (WGS) entry which is preliminary data.</text>
</comment>
<name>A0A645HD03_9ZZZZ</name>
<proteinExistence type="predicted"/>
<reference evidence="2" key="1">
    <citation type="submission" date="2019-08" db="EMBL/GenBank/DDBJ databases">
        <authorList>
            <person name="Kucharzyk K."/>
            <person name="Murdoch R.W."/>
            <person name="Higgins S."/>
            <person name="Loffler F."/>
        </authorList>
    </citation>
    <scope>NUCLEOTIDE SEQUENCE</scope>
</reference>
<protein>
    <submittedName>
        <fullName evidence="2">Protein translocase subunit SecA</fullName>
    </submittedName>
</protein>
<evidence type="ECO:0000259" key="1">
    <source>
        <dbReference type="Pfam" id="PF07516"/>
    </source>
</evidence>
<accession>A0A645HD03</accession>
<dbReference type="PANTHER" id="PTHR30612:SF0">
    <property type="entry name" value="CHLOROPLAST PROTEIN-TRANSPORTING ATPASE"/>
    <property type="match status" value="1"/>
</dbReference>
<organism evidence="2">
    <name type="scientific">bioreactor metagenome</name>
    <dbReference type="NCBI Taxonomy" id="1076179"/>
    <lineage>
        <taxon>unclassified sequences</taxon>
        <taxon>metagenomes</taxon>
        <taxon>ecological metagenomes</taxon>
    </lineage>
</organism>
<dbReference type="InterPro" id="IPR036266">
    <property type="entry name" value="SecA_Wing/Scaffold_sf"/>
</dbReference>
<sequence>MGFKEKLNPNDLQEKNIEELVEICSQQAWKEYEEKIQQIREQILPIEKTMVLKVIDRAWINHIDIMSKLRDGIGLRSYAQSNPLQAYVQEGYEMFEDMMNRISQEIVAFCLNVRIVIEERKK</sequence>
<feature type="domain" description="SecA Wing/Scaffold" evidence="1">
    <location>
        <begin position="15"/>
        <end position="113"/>
    </location>
</feature>
<dbReference type="GO" id="GO:0006605">
    <property type="term" value="P:protein targeting"/>
    <property type="evidence" value="ECO:0007669"/>
    <property type="project" value="InterPro"/>
</dbReference>
<dbReference type="GO" id="GO:0043952">
    <property type="term" value="P:protein transport by the Sec complex"/>
    <property type="evidence" value="ECO:0007669"/>
    <property type="project" value="TreeGrafter"/>
</dbReference>
<dbReference type="SUPFAM" id="SSF81886">
    <property type="entry name" value="Helical scaffold and wing domains of SecA"/>
    <property type="match status" value="1"/>
</dbReference>
<dbReference type="GO" id="GO:0017038">
    <property type="term" value="P:protein import"/>
    <property type="evidence" value="ECO:0007669"/>
    <property type="project" value="InterPro"/>
</dbReference>
<dbReference type="GO" id="GO:0005886">
    <property type="term" value="C:plasma membrane"/>
    <property type="evidence" value="ECO:0007669"/>
    <property type="project" value="TreeGrafter"/>
</dbReference>